<organism evidence="1 2">
    <name type="scientific">Paenibacillus xylanexedens</name>
    <dbReference type="NCBI Taxonomy" id="528191"/>
    <lineage>
        <taxon>Bacteria</taxon>
        <taxon>Bacillati</taxon>
        <taxon>Bacillota</taxon>
        <taxon>Bacilli</taxon>
        <taxon>Bacillales</taxon>
        <taxon>Paenibacillaceae</taxon>
        <taxon>Paenibacillus</taxon>
    </lineage>
</organism>
<dbReference type="EMBL" id="JAGIKV010000012">
    <property type="protein sequence ID" value="MBP2246775.1"/>
    <property type="molecule type" value="Genomic_DNA"/>
</dbReference>
<evidence type="ECO:0000313" key="2">
    <source>
        <dbReference type="Proteomes" id="UP000810207"/>
    </source>
</evidence>
<name>A0ABS4RV70_PAEXY</name>
<sequence length="63" mass="7173">MRFIYLEYTKIMNGPIIWCITKILINLISPIIKKANKALVCPVRSSWLSHMAVFALLAQAVPE</sequence>
<accession>A0ABS4RV70</accession>
<gene>
    <name evidence="1" type="ORF">J2Z28_003426</name>
</gene>
<comment type="caution">
    <text evidence="1">The sequence shown here is derived from an EMBL/GenBank/DDBJ whole genome shotgun (WGS) entry which is preliminary data.</text>
</comment>
<dbReference type="Proteomes" id="UP000810207">
    <property type="component" value="Unassembled WGS sequence"/>
</dbReference>
<proteinExistence type="predicted"/>
<evidence type="ECO:0000313" key="1">
    <source>
        <dbReference type="EMBL" id="MBP2246775.1"/>
    </source>
</evidence>
<protein>
    <submittedName>
        <fullName evidence="1">Uncharacterized protein</fullName>
    </submittedName>
</protein>
<reference evidence="1 2" key="1">
    <citation type="submission" date="2021-03" db="EMBL/GenBank/DDBJ databases">
        <title>Genomic Encyclopedia of Type Strains, Phase IV (KMG-IV): sequencing the most valuable type-strain genomes for metagenomic binning, comparative biology and taxonomic classification.</title>
        <authorList>
            <person name="Goeker M."/>
        </authorList>
    </citation>
    <scope>NUCLEOTIDE SEQUENCE [LARGE SCALE GENOMIC DNA]</scope>
    <source>
        <strain evidence="1 2">DSM 21292</strain>
    </source>
</reference>
<keyword evidence="2" id="KW-1185">Reference proteome</keyword>